<dbReference type="AlphaFoldDB" id="A0A7J7IVK2"/>
<name>A0A7J7IVK2_BUGNE</name>
<dbReference type="GO" id="GO:0004649">
    <property type="term" value="F:poly(ADP-ribose) glycohydrolase activity"/>
    <property type="evidence" value="ECO:0007669"/>
    <property type="project" value="InterPro"/>
</dbReference>
<sequence length="134" mass="15246">MLFNEPMGRHEAIQVCGYQTYSRRTGYDSTLKYNGPAPSTKQADFDEGIGVHDTRLTAIDALPINSFCDQYTYPVILRELNKAFVGFHQLNFFGEVSFSFIVLVFHLHTILQARGVVFYNVLSQVSMLYVHNAD</sequence>
<evidence type="ECO:0000313" key="2">
    <source>
        <dbReference type="EMBL" id="KAF6017943.1"/>
    </source>
</evidence>
<keyword evidence="3" id="KW-1185">Reference proteome</keyword>
<dbReference type="InterPro" id="IPR007724">
    <property type="entry name" value="Poly_GlycHdrlase"/>
</dbReference>
<dbReference type="GO" id="GO:0006282">
    <property type="term" value="P:regulation of DNA repair"/>
    <property type="evidence" value="ECO:0007669"/>
    <property type="project" value="InterPro"/>
</dbReference>
<organism evidence="2 3">
    <name type="scientific">Bugula neritina</name>
    <name type="common">Brown bryozoan</name>
    <name type="synonym">Sertularia neritina</name>
    <dbReference type="NCBI Taxonomy" id="10212"/>
    <lineage>
        <taxon>Eukaryota</taxon>
        <taxon>Metazoa</taxon>
        <taxon>Spiralia</taxon>
        <taxon>Lophotrochozoa</taxon>
        <taxon>Bryozoa</taxon>
        <taxon>Gymnolaemata</taxon>
        <taxon>Cheilostomatida</taxon>
        <taxon>Flustrina</taxon>
        <taxon>Buguloidea</taxon>
        <taxon>Bugulidae</taxon>
        <taxon>Bugula</taxon>
    </lineage>
</organism>
<dbReference type="GO" id="GO:0005737">
    <property type="term" value="C:cytoplasm"/>
    <property type="evidence" value="ECO:0007669"/>
    <property type="project" value="TreeGrafter"/>
</dbReference>
<dbReference type="InterPro" id="IPR046372">
    <property type="entry name" value="PARG_cat_C"/>
</dbReference>
<dbReference type="GO" id="GO:0009225">
    <property type="term" value="P:nucleotide-sugar metabolic process"/>
    <property type="evidence" value="ECO:0007669"/>
    <property type="project" value="TreeGrafter"/>
</dbReference>
<dbReference type="PANTHER" id="PTHR12837:SF0">
    <property type="entry name" value="POLY(ADP-RIBOSE) GLYCOHYDROLASE"/>
    <property type="match status" value="1"/>
</dbReference>
<dbReference type="GO" id="GO:0005975">
    <property type="term" value="P:carbohydrate metabolic process"/>
    <property type="evidence" value="ECO:0007669"/>
    <property type="project" value="InterPro"/>
</dbReference>
<proteinExistence type="predicted"/>
<dbReference type="PANTHER" id="PTHR12837">
    <property type="entry name" value="POLY ADP-RIBOSE GLYCOHYDROLASE"/>
    <property type="match status" value="1"/>
</dbReference>
<dbReference type="OrthoDB" id="1937899at2759"/>
<evidence type="ECO:0000313" key="3">
    <source>
        <dbReference type="Proteomes" id="UP000593567"/>
    </source>
</evidence>
<evidence type="ECO:0000259" key="1">
    <source>
        <dbReference type="Pfam" id="PF05028"/>
    </source>
</evidence>
<dbReference type="Proteomes" id="UP000593567">
    <property type="component" value="Unassembled WGS sequence"/>
</dbReference>
<comment type="caution">
    <text evidence="2">The sequence shown here is derived from an EMBL/GenBank/DDBJ whole genome shotgun (WGS) entry which is preliminary data.</text>
</comment>
<feature type="domain" description="PARG catalytic Macro" evidence="1">
    <location>
        <begin position="1"/>
        <end position="89"/>
    </location>
</feature>
<gene>
    <name evidence="2" type="ORF">EB796_023753</name>
</gene>
<accession>A0A7J7IVK2</accession>
<dbReference type="Pfam" id="PF05028">
    <property type="entry name" value="PARG_cat_C"/>
    <property type="match status" value="1"/>
</dbReference>
<dbReference type="GO" id="GO:0005634">
    <property type="term" value="C:nucleus"/>
    <property type="evidence" value="ECO:0007669"/>
    <property type="project" value="TreeGrafter"/>
</dbReference>
<dbReference type="EMBL" id="VXIV02003350">
    <property type="protein sequence ID" value="KAF6017943.1"/>
    <property type="molecule type" value="Genomic_DNA"/>
</dbReference>
<reference evidence="2" key="1">
    <citation type="submission" date="2020-06" db="EMBL/GenBank/DDBJ databases">
        <title>Draft genome of Bugula neritina, a colonial animal packing powerful symbionts and potential medicines.</title>
        <authorList>
            <person name="Rayko M."/>
        </authorList>
    </citation>
    <scope>NUCLEOTIDE SEQUENCE [LARGE SCALE GENOMIC DNA]</scope>
    <source>
        <strain evidence="2">Kwan_BN1</strain>
    </source>
</reference>
<dbReference type="GO" id="GO:1990966">
    <property type="term" value="P:ATP generation from poly-ADP-D-ribose"/>
    <property type="evidence" value="ECO:0007669"/>
    <property type="project" value="TreeGrafter"/>
</dbReference>
<protein>
    <recommendedName>
        <fullName evidence="1">PARG catalytic Macro domain-containing protein</fullName>
    </recommendedName>
</protein>